<evidence type="ECO:0000313" key="4">
    <source>
        <dbReference type="EMBL" id="MCL6699084.1"/>
    </source>
</evidence>
<evidence type="ECO:0000259" key="2">
    <source>
        <dbReference type="Pfam" id="PF00144"/>
    </source>
</evidence>
<protein>
    <submittedName>
        <fullName evidence="4">Serine hydrolase</fullName>
    </submittedName>
</protein>
<dbReference type="Pfam" id="PF11954">
    <property type="entry name" value="DUF3471"/>
    <property type="match status" value="1"/>
</dbReference>
<dbReference type="PANTHER" id="PTHR46825">
    <property type="entry name" value="D-ALANYL-D-ALANINE-CARBOXYPEPTIDASE/ENDOPEPTIDASE AMPH"/>
    <property type="match status" value="1"/>
</dbReference>
<dbReference type="Gene3D" id="3.40.710.10">
    <property type="entry name" value="DD-peptidase/beta-lactamase superfamily"/>
    <property type="match status" value="1"/>
</dbReference>
<dbReference type="SUPFAM" id="SSF56601">
    <property type="entry name" value="beta-lactamase/transpeptidase-like"/>
    <property type="match status" value="1"/>
</dbReference>
<accession>A0ABT0RVQ9</accession>
<feature type="domain" description="Peptidase S12 Pab87-related C-terminal" evidence="3">
    <location>
        <begin position="429"/>
        <end position="533"/>
    </location>
</feature>
<comment type="caution">
    <text evidence="4">The sequence shown here is derived from an EMBL/GenBank/DDBJ whole genome shotgun (WGS) entry which is preliminary data.</text>
</comment>
<dbReference type="Proteomes" id="UP001203410">
    <property type="component" value="Unassembled WGS sequence"/>
</dbReference>
<dbReference type="InterPro" id="IPR021860">
    <property type="entry name" value="Peptidase_S12_Pab87-rel_C"/>
</dbReference>
<dbReference type="EMBL" id="JAMGBA010000002">
    <property type="protein sequence ID" value="MCL6699084.1"/>
    <property type="molecule type" value="Genomic_DNA"/>
</dbReference>
<gene>
    <name evidence="4" type="ORF">LZ496_09860</name>
</gene>
<dbReference type="PANTHER" id="PTHR46825:SF15">
    <property type="entry name" value="BETA-LACTAMASE-RELATED DOMAIN-CONTAINING PROTEIN"/>
    <property type="match status" value="1"/>
</dbReference>
<feature type="chain" id="PRO_5047135566" evidence="1">
    <location>
        <begin position="28"/>
        <end position="535"/>
    </location>
</feature>
<sequence length="535" mass="57771">MKRTQADFSTALAILLTFIAGAPPAVAQDIPSRTADAAPAAPIAPEKIDDTVARAMKAFNVPGMAVAIVKDGKQLFAKGYGVRQAGAAGRVDAETIFQIGSNTKAVTTAALAILVDEGKLRWDDKVIDHLPQFRMYDPYVTREFTVRDLLTHRSGLGKGAGDLMFFPATDMSRDEVIHGLRYLKPVSSFREKFDYDNLLYLVAGQLIPAVTGQSWEDFVTKRVFAPLQMTGCSARYDLITDRSNVASPHVVIDGQVQPIPVVDMRVIGPAGTINCSIADMSKWLAAQLAGGLAPSGQQLFSAKRGEEMWDVVTPTPLSPILAGMYNTHFSGYGLGWALSDAHGFRRIHHTGGVLGTVTWVSMIPELNLGVLVFTNQQNEAAMEAVGGQILDAYLGAKPKDWVAIAQAMMAQRAASAAKVEAAAATVAAKAAPPSLPLDAYAGTYHDAWRGDATVRRTGSQLVLKFSRTASLEGSLTPYNGNIFIVRWNDRSLEADAFVRFEQGFDGKVTGMTMRAVSPATDFSFDFQDLDFKKKD</sequence>
<dbReference type="Gene3D" id="2.40.128.600">
    <property type="match status" value="1"/>
</dbReference>
<dbReference type="Pfam" id="PF00144">
    <property type="entry name" value="Beta-lactamase"/>
    <property type="match status" value="1"/>
</dbReference>
<dbReference type="GO" id="GO:0016787">
    <property type="term" value="F:hydrolase activity"/>
    <property type="evidence" value="ECO:0007669"/>
    <property type="project" value="UniProtKB-KW"/>
</dbReference>
<dbReference type="RefSeq" id="WP_249904454.1">
    <property type="nucleotide sequence ID" value="NZ_JAMGBA010000002.1"/>
</dbReference>
<reference evidence="4 5" key="1">
    <citation type="submission" date="2022-05" db="EMBL/GenBank/DDBJ databases">
        <authorList>
            <person name="Jo J.-H."/>
            <person name="Im W.-T."/>
        </authorList>
    </citation>
    <scope>NUCLEOTIDE SEQUENCE [LARGE SCALE GENOMIC DNA]</scope>
    <source>
        <strain evidence="4 5">NSE70-1</strain>
    </source>
</reference>
<dbReference type="InterPro" id="IPR050491">
    <property type="entry name" value="AmpC-like"/>
</dbReference>
<evidence type="ECO:0000256" key="1">
    <source>
        <dbReference type="SAM" id="SignalP"/>
    </source>
</evidence>
<feature type="domain" description="Beta-lactamase-related" evidence="2">
    <location>
        <begin position="48"/>
        <end position="383"/>
    </location>
</feature>
<evidence type="ECO:0000259" key="3">
    <source>
        <dbReference type="Pfam" id="PF11954"/>
    </source>
</evidence>
<organism evidence="4 5">
    <name type="scientific">Sphingomonas caseinilyticus</name>
    <dbReference type="NCBI Taxonomy" id="2908205"/>
    <lineage>
        <taxon>Bacteria</taxon>
        <taxon>Pseudomonadati</taxon>
        <taxon>Pseudomonadota</taxon>
        <taxon>Alphaproteobacteria</taxon>
        <taxon>Sphingomonadales</taxon>
        <taxon>Sphingomonadaceae</taxon>
        <taxon>Sphingomonas</taxon>
    </lineage>
</organism>
<proteinExistence type="predicted"/>
<keyword evidence="5" id="KW-1185">Reference proteome</keyword>
<keyword evidence="4" id="KW-0378">Hydrolase</keyword>
<evidence type="ECO:0000313" key="5">
    <source>
        <dbReference type="Proteomes" id="UP001203410"/>
    </source>
</evidence>
<keyword evidence="1" id="KW-0732">Signal</keyword>
<dbReference type="InterPro" id="IPR001466">
    <property type="entry name" value="Beta-lactam-related"/>
</dbReference>
<dbReference type="InterPro" id="IPR012338">
    <property type="entry name" value="Beta-lactam/transpept-like"/>
</dbReference>
<feature type="signal peptide" evidence="1">
    <location>
        <begin position="1"/>
        <end position="27"/>
    </location>
</feature>
<name>A0ABT0RVQ9_9SPHN</name>